<evidence type="ECO:0000313" key="1">
    <source>
        <dbReference type="EMBL" id="ESA20230.1"/>
    </source>
</evidence>
<sequence>MILNICIIAWLLDRDIRNNQTTIDIDNGEIIQEIDYTVFVEINPESPLLDFKQNPQVQEGGLFELKNDSDTLLLFVM</sequence>
<dbReference type="HOGENOM" id="CLU_2639316_0_0_1"/>
<name>U9UIM2_RHIID</name>
<accession>U9UIM2</accession>
<protein>
    <submittedName>
        <fullName evidence="1">Uncharacterized protein</fullName>
    </submittedName>
</protein>
<gene>
    <name evidence="1" type="ORF">GLOINDRAFT_18741</name>
</gene>
<proteinExistence type="predicted"/>
<organism evidence="1">
    <name type="scientific">Rhizophagus irregularis (strain DAOM 181602 / DAOM 197198 / MUCL 43194)</name>
    <name type="common">Arbuscular mycorrhizal fungus</name>
    <name type="synonym">Glomus intraradices</name>
    <dbReference type="NCBI Taxonomy" id="747089"/>
    <lineage>
        <taxon>Eukaryota</taxon>
        <taxon>Fungi</taxon>
        <taxon>Fungi incertae sedis</taxon>
        <taxon>Mucoromycota</taxon>
        <taxon>Glomeromycotina</taxon>
        <taxon>Glomeromycetes</taxon>
        <taxon>Glomerales</taxon>
        <taxon>Glomeraceae</taxon>
        <taxon>Rhizophagus</taxon>
    </lineage>
</organism>
<dbReference type="EMBL" id="KI277518">
    <property type="protein sequence ID" value="ESA20230.1"/>
    <property type="molecule type" value="Genomic_DNA"/>
</dbReference>
<reference evidence="1" key="1">
    <citation type="submission" date="2013-07" db="EMBL/GenBank/DDBJ databases">
        <title>The genome of an arbuscular mycorrhizal fungus provides insights into the evolution of the oldest plant symbiosis.</title>
        <authorList>
            <consortium name="DOE Joint Genome Institute"/>
            <person name="Tisserant E."/>
            <person name="Malbreil M."/>
            <person name="Kuo A."/>
            <person name="Kohler A."/>
            <person name="Symeonidi A."/>
            <person name="Balestrini R."/>
            <person name="Charron P."/>
            <person name="Duensing N."/>
            <person name="Frei-dit-Frey N."/>
            <person name="Gianinazzi-Pearson V."/>
            <person name="Gilbert B."/>
            <person name="Handa Y."/>
            <person name="Hijri M."/>
            <person name="Kaul R."/>
            <person name="Kawaguchi M."/>
            <person name="Krajinski F."/>
            <person name="Lammers P."/>
            <person name="Lapierre D."/>
            <person name="Masclaux F.G."/>
            <person name="Murat C."/>
            <person name="Morin E."/>
            <person name="Ndikumana S."/>
            <person name="Pagni M."/>
            <person name="Petitpierre D."/>
            <person name="Requena N."/>
            <person name="Rosikiewicz P."/>
            <person name="Riley R."/>
            <person name="Saito K."/>
            <person name="San Clemente H."/>
            <person name="Shapiro H."/>
            <person name="van Tuinen D."/>
            <person name="Becard G."/>
            <person name="Bonfante P."/>
            <person name="Paszkowski U."/>
            <person name="Shachar-Hill Y."/>
            <person name="Young J.P."/>
            <person name="Sanders I.R."/>
            <person name="Henrissat B."/>
            <person name="Rensing S.A."/>
            <person name="Grigoriev I.V."/>
            <person name="Corradi N."/>
            <person name="Roux C."/>
            <person name="Martin F."/>
        </authorList>
    </citation>
    <scope>NUCLEOTIDE SEQUENCE</scope>
    <source>
        <strain evidence="1">DAOM 197198</strain>
    </source>
</reference>
<dbReference type="AlphaFoldDB" id="U9UIM2"/>